<dbReference type="InParanoid" id="A0A2K3E102"/>
<feature type="compositionally biased region" description="Low complexity" evidence="1">
    <location>
        <begin position="778"/>
        <end position="798"/>
    </location>
</feature>
<dbReference type="RefSeq" id="XP_042926996.1">
    <property type="nucleotide sequence ID" value="XM_043059362.1"/>
</dbReference>
<organism evidence="3 4">
    <name type="scientific">Chlamydomonas reinhardtii</name>
    <name type="common">Chlamydomonas smithii</name>
    <dbReference type="NCBI Taxonomy" id="3055"/>
    <lineage>
        <taxon>Eukaryota</taxon>
        <taxon>Viridiplantae</taxon>
        <taxon>Chlorophyta</taxon>
        <taxon>core chlorophytes</taxon>
        <taxon>Chlorophyceae</taxon>
        <taxon>CS clade</taxon>
        <taxon>Chlamydomonadales</taxon>
        <taxon>Chlamydomonadaceae</taxon>
        <taxon>Chlamydomonas</taxon>
    </lineage>
</organism>
<feature type="region of interest" description="Disordered" evidence="1">
    <location>
        <begin position="221"/>
        <end position="286"/>
    </location>
</feature>
<feature type="compositionally biased region" description="Low complexity" evidence="1">
    <location>
        <begin position="540"/>
        <end position="553"/>
    </location>
</feature>
<dbReference type="GeneID" id="5727423"/>
<dbReference type="OrthoDB" id="549778at2759"/>
<gene>
    <name evidence="3" type="ORF">CHLRE_02g087633v5</name>
</gene>
<feature type="compositionally biased region" description="Gly residues" evidence="1">
    <location>
        <begin position="554"/>
        <end position="564"/>
    </location>
</feature>
<accession>A0A2K3E102</accession>
<feature type="signal peptide" evidence="2">
    <location>
        <begin position="1"/>
        <end position="38"/>
    </location>
</feature>
<evidence type="ECO:0000313" key="3">
    <source>
        <dbReference type="EMBL" id="PNW86468.1"/>
    </source>
</evidence>
<feature type="region of interest" description="Disordered" evidence="1">
    <location>
        <begin position="94"/>
        <end position="191"/>
    </location>
</feature>
<proteinExistence type="predicted"/>
<dbReference type="AlphaFoldDB" id="A0A2K3E102"/>
<protein>
    <submittedName>
        <fullName evidence="3">Uncharacterized protein</fullName>
    </submittedName>
</protein>
<feature type="compositionally biased region" description="Pro residues" evidence="1">
    <location>
        <begin position="590"/>
        <end position="605"/>
    </location>
</feature>
<feature type="compositionally biased region" description="Gly residues" evidence="1">
    <location>
        <begin position="163"/>
        <end position="178"/>
    </location>
</feature>
<dbReference type="EMBL" id="CM008963">
    <property type="protein sequence ID" value="PNW86468.1"/>
    <property type="molecule type" value="Genomic_DNA"/>
</dbReference>
<reference evidence="3 4" key="1">
    <citation type="journal article" date="2007" name="Science">
        <title>The Chlamydomonas genome reveals the evolution of key animal and plant functions.</title>
        <authorList>
            <person name="Merchant S.S."/>
            <person name="Prochnik S.E."/>
            <person name="Vallon O."/>
            <person name="Harris E.H."/>
            <person name="Karpowicz S.J."/>
            <person name="Witman G.B."/>
            <person name="Terry A."/>
            <person name="Salamov A."/>
            <person name="Fritz-Laylin L.K."/>
            <person name="Marechal-Drouard L."/>
            <person name="Marshall W.F."/>
            <person name="Qu L.H."/>
            <person name="Nelson D.R."/>
            <person name="Sanderfoot A.A."/>
            <person name="Spalding M.H."/>
            <person name="Kapitonov V.V."/>
            <person name="Ren Q."/>
            <person name="Ferris P."/>
            <person name="Lindquist E."/>
            <person name="Shapiro H."/>
            <person name="Lucas S.M."/>
            <person name="Grimwood J."/>
            <person name="Schmutz J."/>
            <person name="Cardol P."/>
            <person name="Cerutti H."/>
            <person name="Chanfreau G."/>
            <person name="Chen C.L."/>
            <person name="Cognat V."/>
            <person name="Croft M.T."/>
            <person name="Dent R."/>
            <person name="Dutcher S."/>
            <person name="Fernandez E."/>
            <person name="Fukuzawa H."/>
            <person name="Gonzalez-Ballester D."/>
            <person name="Gonzalez-Halphen D."/>
            <person name="Hallmann A."/>
            <person name="Hanikenne M."/>
            <person name="Hippler M."/>
            <person name="Inwood W."/>
            <person name="Jabbari K."/>
            <person name="Kalanon M."/>
            <person name="Kuras R."/>
            <person name="Lefebvre P.A."/>
            <person name="Lemaire S.D."/>
            <person name="Lobanov A.V."/>
            <person name="Lohr M."/>
            <person name="Manuell A."/>
            <person name="Meier I."/>
            <person name="Mets L."/>
            <person name="Mittag M."/>
            <person name="Mittelmeier T."/>
            <person name="Moroney J.V."/>
            <person name="Moseley J."/>
            <person name="Napoli C."/>
            <person name="Nedelcu A.M."/>
            <person name="Niyogi K."/>
            <person name="Novoselov S.V."/>
            <person name="Paulsen I.T."/>
            <person name="Pazour G."/>
            <person name="Purton S."/>
            <person name="Ral J.P."/>
            <person name="Riano-Pachon D.M."/>
            <person name="Riekhof W."/>
            <person name="Rymarquis L."/>
            <person name="Schroda M."/>
            <person name="Stern D."/>
            <person name="Umen J."/>
            <person name="Willows R."/>
            <person name="Wilson N."/>
            <person name="Zimmer S.L."/>
            <person name="Allmer J."/>
            <person name="Balk J."/>
            <person name="Bisova K."/>
            <person name="Chen C.J."/>
            <person name="Elias M."/>
            <person name="Gendler K."/>
            <person name="Hauser C."/>
            <person name="Lamb M.R."/>
            <person name="Ledford H."/>
            <person name="Long J.C."/>
            <person name="Minagawa J."/>
            <person name="Page M.D."/>
            <person name="Pan J."/>
            <person name="Pootakham W."/>
            <person name="Roje S."/>
            <person name="Rose A."/>
            <person name="Stahlberg E."/>
            <person name="Terauchi A.M."/>
            <person name="Yang P."/>
            <person name="Ball S."/>
            <person name="Bowler C."/>
            <person name="Dieckmann C.L."/>
            <person name="Gladyshev V.N."/>
            <person name="Green P."/>
            <person name="Jorgensen R."/>
            <person name="Mayfield S."/>
            <person name="Mueller-Roeber B."/>
            <person name="Rajamani S."/>
            <person name="Sayre R.T."/>
            <person name="Brokstein P."/>
            <person name="Dubchak I."/>
            <person name="Goodstein D."/>
            <person name="Hornick L."/>
            <person name="Huang Y.W."/>
            <person name="Jhaveri J."/>
            <person name="Luo Y."/>
            <person name="Martinez D."/>
            <person name="Ngau W.C."/>
            <person name="Otillar B."/>
            <person name="Poliakov A."/>
            <person name="Porter A."/>
            <person name="Szajkowski L."/>
            <person name="Werner G."/>
            <person name="Zhou K."/>
            <person name="Grigoriev I.V."/>
            <person name="Rokhsar D.S."/>
            <person name="Grossman A.R."/>
        </authorList>
    </citation>
    <scope>NUCLEOTIDE SEQUENCE [LARGE SCALE GENOMIC DNA]</scope>
    <source>
        <strain evidence="4">CC-503</strain>
    </source>
</reference>
<dbReference type="Proteomes" id="UP000006906">
    <property type="component" value="Chromosome 2"/>
</dbReference>
<feature type="region of interest" description="Disordered" evidence="1">
    <location>
        <begin position="714"/>
        <end position="733"/>
    </location>
</feature>
<feature type="region of interest" description="Disordered" evidence="1">
    <location>
        <begin position="752"/>
        <end position="798"/>
    </location>
</feature>
<feature type="compositionally biased region" description="Low complexity" evidence="1">
    <location>
        <begin position="234"/>
        <end position="244"/>
    </location>
</feature>
<dbReference type="Gramene" id="PNW86468">
    <property type="protein sequence ID" value="PNW86468"/>
    <property type="gene ID" value="CHLRE_02g087633v5"/>
</dbReference>
<feature type="chain" id="PRO_5014406304" evidence="2">
    <location>
        <begin position="39"/>
        <end position="798"/>
    </location>
</feature>
<dbReference type="KEGG" id="cre:CHLRE_02g087633v5"/>
<sequence>MSRARPGAPRVLAAAATATAKLLLLLLLLALIAATARAAAMGSFLAASTATTSAAAAHGTATRLAAGATVMPPRSITTAGSRLALLLLPAVSPLPRTTGSHSADRLVPRGWGGSSRSSSSSERPAQPRFVHPFEAHGAGGSSGSSSSSSSGGGRNRRVTLASDGGGSGSGGGSGGGAGKDSTSGATINDSSELPPSAAHILATAADYYAYYGGASSYDYGSSPPGDTSGGDNGDGSSSGDSTNGPADGGTITGTAEDVGGGVVPFAVPYRTGSSSSTGGNGGRGGGLSDTVAAVAARRSEPPEGFFGRLAAQLLGLVNGLAAAVPQLGSIANATTAALGLSTSQRRNTTTALQTNPNRTAGFYTAGTAAVDPTLAAALASGYSASVAKDIVTSGAPTASFGAAGQTIAVGNTSTPGPGDTGARALTGGLTLAGEQAVPTRVTFTIGPVLNVFSGGRRTGASSQNGAAVEGTGQASDMTVISSSLATYAKQQLGGAGGVAAQRAADQSQAALQQQMAQDMATQQAAALDSLHTELQRQKLRQQLQRQQKQNQQNGGNGGSGGGGNRATQALLAALQNDGNKGKGGGSSPPAQGPPPQQPPAQPGPPQGTGASPSRPQRKQPPQRANSGGASGFVRVAHRDLPNFNSNVLTNSAGLLQTFGATNLFGWTRGSAEASAAVFGTESTAARASGGAFGTGAASSSTFVVGVTPLQDVVCLPKKPQPHPEQQQGPQGGNALQDLLHSAAVAPLPAELTAGSGGAVVGQEGASASGDQRSGGVVGPAASAADCQPAPASQGPGPA</sequence>
<keyword evidence="4" id="KW-1185">Reference proteome</keyword>
<name>A0A2K3E102_CHLRE</name>
<feature type="compositionally biased region" description="Low complexity" evidence="1">
    <location>
        <begin position="114"/>
        <end position="123"/>
    </location>
</feature>
<evidence type="ECO:0000256" key="2">
    <source>
        <dbReference type="SAM" id="SignalP"/>
    </source>
</evidence>
<evidence type="ECO:0000256" key="1">
    <source>
        <dbReference type="SAM" id="MobiDB-lite"/>
    </source>
</evidence>
<feature type="region of interest" description="Disordered" evidence="1">
    <location>
        <begin position="538"/>
        <end position="629"/>
    </location>
</feature>
<keyword evidence="2" id="KW-0732">Signal</keyword>
<evidence type="ECO:0000313" key="4">
    <source>
        <dbReference type="Proteomes" id="UP000006906"/>
    </source>
</evidence>
<feature type="compositionally biased region" description="Low complexity" evidence="1">
    <location>
        <begin position="607"/>
        <end position="623"/>
    </location>
</feature>